<dbReference type="Proteomes" id="UP000024635">
    <property type="component" value="Unassembled WGS sequence"/>
</dbReference>
<evidence type="ECO:0000313" key="2">
    <source>
        <dbReference type="Proteomes" id="UP000024635"/>
    </source>
</evidence>
<protein>
    <submittedName>
        <fullName evidence="1">Uncharacterized protein</fullName>
    </submittedName>
</protein>
<reference evidence="2" key="1">
    <citation type="journal article" date="2015" name="Nat. Genet.">
        <title>The genome and transcriptome of the zoonotic hookworm Ancylostoma ceylanicum identify infection-specific gene families.</title>
        <authorList>
            <person name="Schwarz E.M."/>
            <person name="Hu Y."/>
            <person name="Antoshechkin I."/>
            <person name="Miller M.M."/>
            <person name="Sternberg P.W."/>
            <person name="Aroian R.V."/>
        </authorList>
    </citation>
    <scope>NUCLEOTIDE SEQUENCE</scope>
    <source>
        <strain evidence="2">HY135</strain>
    </source>
</reference>
<sequence>MPRIFTNQTMENSFIVPLLLVTTTSRTLNLAACARLVRLLLAYATASRSSLSRVLLVLSALKNLCSILQSVFTTPSLHSSLIRTAMRTLPERISPARDPVTMWSREEVLERYRIRKDKGWEKRAVHRKLERDYQGDIYPWTSAFEHYLSNYERARLRTRWTRTYAELRINSENATKAGIISAISVGELHKWHTFERFHLIQDQLGWWFKRWIIEIYQKDPRKDKIETCRNNSQEKLKRLLCSHFGALEELSIAKPNISMGFVLESQYHVSCFA</sequence>
<proteinExistence type="predicted"/>
<comment type="caution">
    <text evidence="1">The sequence shown here is derived from an EMBL/GenBank/DDBJ whole genome shotgun (WGS) entry which is preliminary data.</text>
</comment>
<dbReference type="EMBL" id="JARK01001353">
    <property type="protein sequence ID" value="EYC22478.1"/>
    <property type="molecule type" value="Genomic_DNA"/>
</dbReference>
<name>A0A016V6X9_9BILA</name>
<gene>
    <name evidence="1" type="primary">Acey_s0017.g3375</name>
    <name evidence="1" type="ORF">Y032_0017g3375</name>
</gene>
<keyword evidence="2" id="KW-1185">Reference proteome</keyword>
<accession>A0A016V6X9</accession>
<evidence type="ECO:0000313" key="1">
    <source>
        <dbReference type="EMBL" id="EYC22478.1"/>
    </source>
</evidence>
<organism evidence="1 2">
    <name type="scientific">Ancylostoma ceylanicum</name>
    <dbReference type="NCBI Taxonomy" id="53326"/>
    <lineage>
        <taxon>Eukaryota</taxon>
        <taxon>Metazoa</taxon>
        <taxon>Ecdysozoa</taxon>
        <taxon>Nematoda</taxon>
        <taxon>Chromadorea</taxon>
        <taxon>Rhabditida</taxon>
        <taxon>Rhabditina</taxon>
        <taxon>Rhabditomorpha</taxon>
        <taxon>Strongyloidea</taxon>
        <taxon>Ancylostomatidae</taxon>
        <taxon>Ancylostomatinae</taxon>
        <taxon>Ancylostoma</taxon>
    </lineage>
</organism>
<dbReference type="AlphaFoldDB" id="A0A016V6X9"/>
<dbReference type="STRING" id="53326.A0A016V6X9"/>